<evidence type="ECO:0000256" key="2">
    <source>
        <dbReference type="ARBA" id="ARBA00004651"/>
    </source>
</evidence>
<feature type="transmembrane region" description="Helical" evidence="12">
    <location>
        <begin position="352"/>
        <end position="379"/>
    </location>
</feature>
<evidence type="ECO:0000256" key="7">
    <source>
        <dbReference type="ARBA" id="ARBA00022989"/>
    </source>
</evidence>
<dbReference type="Proteomes" id="UP000694910">
    <property type="component" value="Unplaced"/>
</dbReference>
<dbReference type="PRINTS" id="PR00237">
    <property type="entry name" value="GPCRRHODOPSN"/>
</dbReference>
<evidence type="ECO:0000256" key="3">
    <source>
        <dbReference type="ARBA" id="ARBA00022475"/>
    </source>
</evidence>
<feature type="transmembrane region" description="Helical" evidence="12">
    <location>
        <begin position="211"/>
        <end position="232"/>
    </location>
</feature>
<evidence type="ECO:0000256" key="6">
    <source>
        <dbReference type="ARBA" id="ARBA00022725"/>
    </source>
</evidence>
<organism evidence="14 15">
    <name type="scientific">Ceratotherium simum simum</name>
    <name type="common">Southern white rhinoceros</name>
    <dbReference type="NCBI Taxonomy" id="73337"/>
    <lineage>
        <taxon>Eukaryota</taxon>
        <taxon>Metazoa</taxon>
        <taxon>Chordata</taxon>
        <taxon>Craniata</taxon>
        <taxon>Vertebrata</taxon>
        <taxon>Euteleostomi</taxon>
        <taxon>Mammalia</taxon>
        <taxon>Eutheria</taxon>
        <taxon>Laurasiatheria</taxon>
        <taxon>Perissodactyla</taxon>
        <taxon>Rhinocerotidae</taxon>
        <taxon>Ceratotherium</taxon>
    </lineage>
</organism>
<evidence type="ECO:0000313" key="15">
    <source>
        <dbReference type="RefSeq" id="XP_014649944.1"/>
    </source>
</evidence>
<dbReference type="PANTHER" id="PTHR26453">
    <property type="entry name" value="OLFACTORY RECEPTOR"/>
    <property type="match status" value="1"/>
</dbReference>
<evidence type="ECO:0000256" key="10">
    <source>
        <dbReference type="ARBA" id="ARBA00023224"/>
    </source>
</evidence>
<protein>
    <submittedName>
        <fullName evidence="15">Olfactory receptor 2T33-like</fullName>
    </submittedName>
</protein>
<comment type="subcellular location">
    <subcellularLocation>
        <location evidence="2">Cell membrane</location>
        <topology evidence="2">Multi-pass membrane protein</topology>
    </subcellularLocation>
</comment>
<feature type="domain" description="G-protein coupled receptors family 1 profile" evidence="13">
    <location>
        <begin position="195"/>
        <end position="444"/>
    </location>
</feature>
<evidence type="ECO:0000256" key="5">
    <source>
        <dbReference type="ARBA" id="ARBA00022692"/>
    </source>
</evidence>
<proteinExistence type="inferred from homology"/>
<keyword evidence="14" id="KW-1185">Reference proteome</keyword>
<dbReference type="GeneID" id="101400910"/>
<evidence type="ECO:0000256" key="1">
    <source>
        <dbReference type="ARBA" id="ARBA00003929"/>
    </source>
</evidence>
<dbReference type="Pfam" id="PF13853">
    <property type="entry name" value="7tm_4"/>
    <property type="match status" value="1"/>
</dbReference>
<evidence type="ECO:0000256" key="4">
    <source>
        <dbReference type="ARBA" id="ARBA00022606"/>
    </source>
</evidence>
<dbReference type="PRINTS" id="PR00245">
    <property type="entry name" value="OLFACTORYR"/>
</dbReference>
<evidence type="ECO:0000256" key="11">
    <source>
        <dbReference type="RuleBase" id="RU000688"/>
    </source>
</evidence>
<gene>
    <name evidence="15" type="primary">LOC101400910</name>
</gene>
<dbReference type="PROSITE" id="PS00237">
    <property type="entry name" value="G_PROTEIN_RECEP_F1_1"/>
    <property type="match status" value="1"/>
</dbReference>
<dbReference type="CDD" id="cd15421">
    <property type="entry name" value="7tmA_OR2T-like"/>
    <property type="match status" value="1"/>
</dbReference>
<feature type="transmembrane region" description="Helical" evidence="12">
    <location>
        <begin position="179"/>
        <end position="205"/>
    </location>
</feature>
<keyword evidence="8 11" id="KW-0297">G-protein coupled receptor</keyword>
<evidence type="ECO:0000256" key="12">
    <source>
        <dbReference type="SAM" id="Phobius"/>
    </source>
</evidence>
<evidence type="ECO:0000256" key="9">
    <source>
        <dbReference type="ARBA" id="ARBA00023136"/>
    </source>
</evidence>
<dbReference type="SUPFAM" id="SSF81321">
    <property type="entry name" value="Family A G protein-coupled receptor-like"/>
    <property type="match status" value="1"/>
</dbReference>
<dbReference type="InterPro" id="IPR000725">
    <property type="entry name" value="Olfact_rcpt"/>
</dbReference>
<keyword evidence="4" id="KW-0716">Sensory transduction</keyword>
<keyword evidence="5 11" id="KW-0812">Transmembrane</keyword>
<dbReference type="InterPro" id="IPR017452">
    <property type="entry name" value="GPCR_Rhodpsn_7TM"/>
</dbReference>
<dbReference type="PROSITE" id="PS50262">
    <property type="entry name" value="G_PROTEIN_RECEP_F1_2"/>
    <property type="match status" value="1"/>
</dbReference>
<feature type="transmembrane region" description="Helical" evidence="12">
    <location>
        <begin position="391"/>
        <end position="414"/>
    </location>
</feature>
<keyword evidence="6" id="KW-0552">Olfaction</keyword>
<keyword evidence="3" id="KW-1003">Cell membrane</keyword>
<dbReference type="InterPro" id="IPR000276">
    <property type="entry name" value="GPCR_Rhodpsn"/>
</dbReference>
<keyword evidence="7 12" id="KW-1133">Transmembrane helix</keyword>
<evidence type="ECO:0000259" key="13">
    <source>
        <dbReference type="PROSITE" id="PS50262"/>
    </source>
</evidence>
<keyword evidence="9 12" id="KW-0472">Membrane</keyword>
<comment type="function">
    <text evidence="1">Putative odorant or sperm cell receptor.</text>
</comment>
<comment type="similarity">
    <text evidence="11">Belongs to the G-protein coupled receptor 1 family.</text>
</comment>
<keyword evidence="11" id="KW-0675">Receptor</keyword>
<dbReference type="Gene3D" id="1.20.1070.10">
    <property type="entry name" value="Rhodopsin 7-helix transmembrane proteins"/>
    <property type="match status" value="1"/>
</dbReference>
<evidence type="ECO:0000256" key="8">
    <source>
        <dbReference type="ARBA" id="ARBA00023040"/>
    </source>
</evidence>
<accession>A0ABM1DDR3</accession>
<name>A0ABM1DDR3_CERSS</name>
<evidence type="ECO:0000313" key="14">
    <source>
        <dbReference type="Proteomes" id="UP000694910"/>
    </source>
</evidence>
<keyword evidence="10 11" id="KW-0807">Transducer</keyword>
<dbReference type="RefSeq" id="XP_014649944.1">
    <property type="nucleotide sequence ID" value="XM_014794458.1"/>
</dbReference>
<reference evidence="15" key="1">
    <citation type="submission" date="2025-08" db="UniProtKB">
        <authorList>
            <consortium name="RefSeq"/>
        </authorList>
    </citation>
    <scope>IDENTIFICATION</scope>
</reference>
<sequence length="470" mass="52331">MNQQQEDIMSEHYFGGLYGDTEKTLDNSMADAQMDVVPTEPTELTAFLLTLEYHLLILHGDLKKTPLSNADFSWFTDGSYLKGDNAIIKIPGNSKFDSLEAKGNHLADSSSKNAILNEPTAAKLLSRSKDNLEKLAREAKQPASEKEKTSTTPEEIIEKRNTTSDFILLGLFKHTGLHLFLFMLVLTMAIASLVGNALLLLLIYWDPWLHTPMYFLLSQLSLMDLMLVATIVPKTAADYLTGKKSISPAGCGLQIFVSLTLDGGEGFLLAAMSYDRFVAVCHPLRYPVLMSWQLCLRMTLGCWFLGAADGIMQAAATLSFPFCSAHEIDHFFCEAPMLVRLACANASFFENVMYICCVLMLLVPFSLILTSYSLILSTVLQMHSREASKKAFVTCSSHLVVVGFFYGAAIFIYMRPKSYRSANHDKLVSAFYTIFTPELNPLIYSLRNSEVKVALKKWLGKCANLKCQQA</sequence>